<organism evidence="3 4">
    <name type="scientific">Fusarium sarcochroum</name>
    <dbReference type="NCBI Taxonomy" id="1208366"/>
    <lineage>
        <taxon>Eukaryota</taxon>
        <taxon>Fungi</taxon>
        <taxon>Dikarya</taxon>
        <taxon>Ascomycota</taxon>
        <taxon>Pezizomycotina</taxon>
        <taxon>Sordariomycetes</taxon>
        <taxon>Hypocreomycetidae</taxon>
        <taxon>Hypocreales</taxon>
        <taxon>Nectriaceae</taxon>
        <taxon>Fusarium</taxon>
        <taxon>Fusarium lateritium species complex</taxon>
    </lineage>
</organism>
<feature type="domain" description="NACHT" evidence="2">
    <location>
        <begin position="402"/>
        <end position="620"/>
    </location>
</feature>
<accession>A0A8H4WQI6</accession>
<dbReference type="SUPFAM" id="SSF52540">
    <property type="entry name" value="P-loop containing nucleoside triphosphate hydrolases"/>
    <property type="match status" value="1"/>
</dbReference>
<evidence type="ECO:0000256" key="1">
    <source>
        <dbReference type="ARBA" id="ARBA00022737"/>
    </source>
</evidence>
<dbReference type="Gene3D" id="3.40.50.1580">
    <property type="entry name" value="Nucleoside phosphorylase domain"/>
    <property type="match status" value="1"/>
</dbReference>
<dbReference type="SUPFAM" id="SSF53167">
    <property type="entry name" value="Purine and uridine phosphorylases"/>
    <property type="match status" value="1"/>
</dbReference>
<name>A0A8H4WQI6_9HYPO</name>
<dbReference type="GO" id="GO:0003824">
    <property type="term" value="F:catalytic activity"/>
    <property type="evidence" value="ECO:0007669"/>
    <property type="project" value="InterPro"/>
</dbReference>
<keyword evidence="1" id="KW-0677">Repeat</keyword>
<evidence type="ECO:0000259" key="2">
    <source>
        <dbReference type="PROSITE" id="PS50837"/>
    </source>
</evidence>
<reference evidence="3" key="1">
    <citation type="journal article" date="2020" name="BMC Genomics">
        <title>Correction to: Identification and distribution of gene clusters required for synthesis of sphingolipid metabolism inhibitors in diverse species of the filamentous fungus Fusarium.</title>
        <authorList>
            <person name="Kim H.S."/>
            <person name="Lohmar J.M."/>
            <person name="Busman M."/>
            <person name="Brown D.W."/>
            <person name="Naumann T.A."/>
            <person name="Divon H.H."/>
            <person name="Lysoe E."/>
            <person name="Uhlig S."/>
            <person name="Proctor R.H."/>
        </authorList>
    </citation>
    <scope>NUCLEOTIDE SEQUENCE</scope>
    <source>
        <strain evidence="3">NRRL 20472</strain>
    </source>
</reference>
<dbReference type="SMART" id="SM00320">
    <property type="entry name" value="WD40"/>
    <property type="match status" value="5"/>
</dbReference>
<dbReference type="InterPro" id="IPR036322">
    <property type="entry name" value="WD40_repeat_dom_sf"/>
</dbReference>
<dbReference type="Gene3D" id="3.40.50.300">
    <property type="entry name" value="P-loop containing nucleotide triphosphate hydrolases"/>
    <property type="match status" value="1"/>
</dbReference>
<proteinExistence type="predicted"/>
<gene>
    <name evidence="3" type="ORF">FSARC_14038</name>
</gene>
<dbReference type="Gene3D" id="2.130.10.10">
    <property type="entry name" value="YVTN repeat-like/Quinoprotein amine dehydrogenase"/>
    <property type="match status" value="2"/>
</dbReference>
<dbReference type="Pfam" id="PF24883">
    <property type="entry name" value="NPHP3_N"/>
    <property type="match status" value="1"/>
</dbReference>
<dbReference type="OrthoDB" id="538223at2759"/>
<dbReference type="PANTHER" id="PTHR46082">
    <property type="entry name" value="ATP/GTP-BINDING PROTEIN-RELATED"/>
    <property type="match status" value="1"/>
</dbReference>
<dbReference type="InterPro" id="IPR035994">
    <property type="entry name" value="Nucleoside_phosphorylase_sf"/>
</dbReference>
<dbReference type="InterPro" id="IPR001680">
    <property type="entry name" value="WD40_rpt"/>
</dbReference>
<dbReference type="PANTHER" id="PTHR46082:SF11">
    <property type="entry name" value="AAA+ ATPASE DOMAIN-CONTAINING PROTEIN-RELATED"/>
    <property type="match status" value="1"/>
</dbReference>
<comment type="caution">
    <text evidence="3">The sequence shown here is derived from an EMBL/GenBank/DDBJ whole genome shotgun (WGS) entry which is preliminary data.</text>
</comment>
<dbReference type="Proteomes" id="UP000622797">
    <property type="component" value="Unassembled WGS sequence"/>
</dbReference>
<reference evidence="3" key="2">
    <citation type="submission" date="2020-05" db="EMBL/GenBank/DDBJ databases">
        <authorList>
            <person name="Kim H.-S."/>
            <person name="Proctor R.H."/>
            <person name="Brown D.W."/>
        </authorList>
    </citation>
    <scope>NUCLEOTIDE SEQUENCE</scope>
    <source>
        <strain evidence="3">NRRL 20472</strain>
    </source>
</reference>
<keyword evidence="4" id="KW-1185">Reference proteome</keyword>
<dbReference type="EMBL" id="JABEXW010001122">
    <property type="protein sequence ID" value="KAF4947133.1"/>
    <property type="molecule type" value="Genomic_DNA"/>
</dbReference>
<dbReference type="PROSITE" id="PS50837">
    <property type="entry name" value="NACHT"/>
    <property type="match status" value="1"/>
</dbReference>
<protein>
    <recommendedName>
        <fullName evidence="2">NACHT domain-containing protein</fullName>
    </recommendedName>
</protein>
<dbReference type="InterPro" id="IPR027417">
    <property type="entry name" value="P-loop_NTPase"/>
</dbReference>
<sequence>MSNPHDYTVGWICAILTEYVAAQAFLDEKHEGPESVSTNDNNDYTLGRIGKHNVAIAVLPHGEYGISSAASVARDMLHSFPNVKIGLMVGIGGGAPSPKHDIRLGDIVVSASGNGKGGVFQFDYGKVKQNEDFQETGFLNQPPTILRAAVHGLMAQYESEGHQLEGSINSILEKKPRLRKKYKRPEPSTDRLYLPEVLHQPNDESNCAKVCGNGPSTLKLRAERTEDKDNPSIHYGLIASSNRVVKDALVRDVLAEKGALCFEMEAAGLMNHFPCLVIRGICDYSDTHKNKEWQGYTAMVAAAYAKDLLYRLSPNKVKNEKTISQVLLVQVGHTYNTTHNHYGNSDHDDVKKLFEALHSPDPREVKVWIEEENNDCLLRQSYVWILETPEFLAWRDRHHENRLLWIRGDPGKGKTMLLCGIINELLPSSKFENPQSHISLAYFFCRASETGLDTSTAVLGGLIYLLVKQQPCLLSHLRDAQKDDTSYWKSRREMESLFRKIIANPAIKEIYLIVDALDECRENLEFLLKIIASSTPRIKWLVSSRDRYEIEENLEACSSKLGLRLEHHEESVSEAVKYFIDYRTLQLVKRKKIKQDLAQEIHCYLTQHAHGTFLWVALVCRRLERCLPWEIKEELFKLPEGLNEFYARMIEEIGKSHSKKLYIRLLALASTVFRPLTSSELIAMEQLDIDEETLPIAIKECGSFLSLEGRTVFFIHQSAKEFLLNESSDLLFPSGLMHYHYALFRKSINLLGALHQDMYHLIHPGVSLDAAVRNRPRPDPLGGFIYAVVFWVDHIREVCQLATKGGIREEMLFVETIHEFLMDKFLFWLEALSLCKNLPVAGRALLFLKDHPTTYASGLLFSPNKSLIRNMFERCTPNFIERSPRVDDAWSPILSIFETTPETHIRTLSFSSTSQLLAMTTSDSQLLIWKVSDGSMHKRSKYVDAMLLTPSPDLQYLAVITTRYSSDAKEFVQHAIEVRELDSNNTLWTRPLSSRKVFAMEISPDSMWLAVCYENEIHLYPCGGVFDRQTGIQYQCPDLNDASCDEGFESINDAKFVTNTHSVLICGSEMGIYLWEAVNGELEQRLLHVDYANCLACSHYEAWVTIASHRELSLLCGNQGTLLQSLELPTEDSLEAIKVAYDDSKIAVCSSTTVWLLDVHSIPADRPSSERQRERFPYILNDGISIAYHDLDTTIEIENPMAGVATTLDIRNHVRGVVRFMAFSPEGQLFCYSDRSSIHVWDLGKRSWRYSFEVPAKIKHIAISSHVRGDGQWVAVCTSFKVLVWNITTGEFQRSIEFPDRWERRAARAYFVGTKLGVAWCLSARKSIGRTRDEAFVLFDIKTGHQLAQLELPCSWIVFEAAGGTLSVSTNGKWTVSYVFRSRQLLLSDVDTGMYCAVIDIDTQWFSFVDDSVLWTCKGVFDLDRVLENLTVDPGTIKRQIVTMDNQVPQELPVIVPNFDKYGCSTQCDWITFHGKPLIWLPQQYRLKTHTFREQMAIGHRHITIEYPRGIYSIVSTSDAGDRLQKAMHNLTMHDGTSV</sequence>
<evidence type="ECO:0000313" key="4">
    <source>
        <dbReference type="Proteomes" id="UP000622797"/>
    </source>
</evidence>
<dbReference type="InterPro" id="IPR056884">
    <property type="entry name" value="NPHP3-like_N"/>
</dbReference>
<dbReference type="InterPro" id="IPR007111">
    <property type="entry name" value="NACHT_NTPase"/>
</dbReference>
<dbReference type="SUPFAM" id="SSF50978">
    <property type="entry name" value="WD40 repeat-like"/>
    <property type="match status" value="1"/>
</dbReference>
<dbReference type="InterPro" id="IPR053137">
    <property type="entry name" value="NLR-like"/>
</dbReference>
<evidence type="ECO:0000313" key="3">
    <source>
        <dbReference type="EMBL" id="KAF4947133.1"/>
    </source>
</evidence>
<dbReference type="InterPro" id="IPR015943">
    <property type="entry name" value="WD40/YVTN_repeat-like_dom_sf"/>
</dbReference>
<dbReference type="GO" id="GO:0009116">
    <property type="term" value="P:nucleoside metabolic process"/>
    <property type="evidence" value="ECO:0007669"/>
    <property type="project" value="InterPro"/>
</dbReference>